<organism evidence="2 3">
    <name type="scientific">Linnemannia gamsii</name>
    <dbReference type="NCBI Taxonomy" id="64522"/>
    <lineage>
        <taxon>Eukaryota</taxon>
        <taxon>Fungi</taxon>
        <taxon>Fungi incertae sedis</taxon>
        <taxon>Mucoromycota</taxon>
        <taxon>Mortierellomycotina</taxon>
        <taxon>Mortierellomycetes</taxon>
        <taxon>Mortierellales</taxon>
        <taxon>Mortierellaceae</taxon>
        <taxon>Linnemannia</taxon>
    </lineage>
</organism>
<protein>
    <submittedName>
        <fullName evidence="2">Uncharacterized protein</fullName>
    </submittedName>
</protein>
<evidence type="ECO:0000313" key="3">
    <source>
        <dbReference type="Proteomes" id="UP001194696"/>
    </source>
</evidence>
<evidence type="ECO:0000256" key="1">
    <source>
        <dbReference type="SAM" id="MobiDB-lite"/>
    </source>
</evidence>
<sequence>MSDQNDNTTPPTSKLSGLNLNPNAGSFVPRVAAKAFVPSWMPPAAAAPPAAATSSGIDFNGPPPAAVLNKAVETPAPAASGIDFNRPPPAAVLNKTVEAPKPVTPAAVVKPASPAP</sequence>
<accession>A0ABQ7JUU8</accession>
<dbReference type="EMBL" id="JAAAIM010000675">
    <property type="protein sequence ID" value="KAG0285348.1"/>
    <property type="molecule type" value="Genomic_DNA"/>
</dbReference>
<comment type="caution">
    <text evidence="2">The sequence shown here is derived from an EMBL/GenBank/DDBJ whole genome shotgun (WGS) entry which is preliminary data.</text>
</comment>
<proteinExistence type="predicted"/>
<dbReference type="Proteomes" id="UP001194696">
    <property type="component" value="Unassembled WGS sequence"/>
</dbReference>
<reference evidence="2 3" key="1">
    <citation type="journal article" date="2020" name="Fungal Divers.">
        <title>Resolving the Mortierellaceae phylogeny through synthesis of multi-gene phylogenetics and phylogenomics.</title>
        <authorList>
            <person name="Vandepol N."/>
            <person name="Liber J."/>
            <person name="Desiro A."/>
            <person name="Na H."/>
            <person name="Kennedy M."/>
            <person name="Barry K."/>
            <person name="Grigoriev I.V."/>
            <person name="Miller A.N."/>
            <person name="O'Donnell K."/>
            <person name="Stajich J.E."/>
            <person name="Bonito G."/>
        </authorList>
    </citation>
    <scope>NUCLEOTIDE SEQUENCE [LARGE SCALE GENOMIC DNA]</scope>
    <source>
        <strain evidence="2 3">AD045</strain>
    </source>
</reference>
<feature type="region of interest" description="Disordered" evidence="1">
    <location>
        <begin position="1"/>
        <end position="24"/>
    </location>
</feature>
<name>A0ABQ7JUU8_9FUNG</name>
<evidence type="ECO:0000313" key="2">
    <source>
        <dbReference type="EMBL" id="KAG0285348.1"/>
    </source>
</evidence>
<keyword evidence="3" id="KW-1185">Reference proteome</keyword>
<feature type="non-terminal residue" evidence="2">
    <location>
        <position position="116"/>
    </location>
</feature>
<gene>
    <name evidence="2" type="ORF">BGZ96_010380</name>
</gene>